<dbReference type="Gramene" id="TraesNOR7B03G04281210.1">
    <property type="protein sequence ID" value="TraesNOR7B03G04281210.1"/>
    <property type="gene ID" value="TraesNOR7B03G04281210"/>
</dbReference>
<dbReference type="Gramene" id="TraesARI7B03G04054970.2">
    <property type="protein sequence ID" value="TraesARI7B03G04054970.2"/>
    <property type="gene ID" value="TraesARI7B03G04054970"/>
</dbReference>
<dbReference type="GO" id="GO:0005635">
    <property type="term" value="C:nuclear envelope"/>
    <property type="evidence" value="ECO:0000318"/>
    <property type="project" value="GO_Central"/>
</dbReference>
<dbReference type="GO" id="GO:0071763">
    <property type="term" value="P:nuclear membrane organization"/>
    <property type="evidence" value="ECO:0000318"/>
    <property type="project" value="GO_Central"/>
</dbReference>
<dbReference type="EnsemblPlants" id="TraesCS7B02G401700.2">
    <property type="protein sequence ID" value="TraesCS7B02G401700.2"/>
    <property type="gene ID" value="TraesCS7B02G401700"/>
</dbReference>
<evidence type="ECO:0000313" key="3">
    <source>
        <dbReference type="Proteomes" id="UP000019116"/>
    </source>
</evidence>
<dbReference type="Gramene" id="TraesPARA_EIv1.0_2475160.2">
    <property type="protein sequence ID" value="TraesPARA_EIv1.0_2475160.2.CDS"/>
    <property type="gene ID" value="TraesPARA_EIv1.0_2475160"/>
</dbReference>
<accession>A0A3B6SN61</accession>
<feature type="compositionally biased region" description="Low complexity" evidence="1">
    <location>
        <begin position="44"/>
        <end position="76"/>
    </location>
</feature>
<dbReference type="Gramene" id="TraesSYM7B03G04284260.1">
    <property type="protein sequence ID" value="TraesSYM7B03G04284260.1"/>
    <property type="gene ID" value="TraesSYM7B03G04284260"/>
</dbReference>
<feature type="compositionally biased region" description="Basic and acidic residues" evidence="1">
    <location>
        <begin position="446"/>
        <end position="458"/>
    </location>
</feature>
<evidence type="ECO:0000256" key="1">
    <source>
        <dbReference type="SAM" id="MobiDB-lite"/>
    </source>
</evidence>
<name>A0A3B6SN61_WHEAT</name>
<feature type="compositionally biased region" description="Pro residues" evidence="1">
    <location>
        <begin position="19"/>
        <end position="31"/>
    </location>
</feature>
<feature type="region of interest" description="Disordered" evidence="1">
    <location>
        <begin position="436"/>
        <end position="458"/>
    </location>
</feature>
<dbReference type="PANTHER" id="PTHR33416">
    <property type="entry name" value="NUCLEAR PORE COMPLEX PROTEIN NUP1"/>
    <property type="match status" value="1"/>
</dbReference>
<dbReference type="STRING" id="4565.A0A3B6SN61"/>
<dbReference type="OrthoDB" id="628468at2759"/>
<feature type="region of interest" description="Disordered" evidence="1">
    <location>
        <begin position="1"/>
        <end position="113"/>
    </location>
</feature>
<feature type="region of interest" description="Disordered" evidence="1">
    <location>
        <begin position="389"/>
        <end position="422"/>
    </location>
</feature>
<keyword evidence="3" id="KW-1185">Reference proteome</keyword>
<dbReference type="Gramene" id="TraesLAC7B03G04177450.1">
    <property type="protein sequence ID" value="TraesLAC7B03G04177450.1"/>
    <property type="gene ID" value="TraesLAC7B03G04177450"/>
</dbReference>
<dbReference type="GeneID" id="123156916"/>
<reference evidence="2" key="1">
    <citation type="submission" date="2018-08" db="EMBL/GenBank/DDBJ databases">
        <authorList>
            <person name="Rossello M."/>
        </authorList>
    </citation>
    <scope>NUCLEOTIDE SEQUENCE [LARGE SCALE GENOMIC DNA]</scope>
    <source>
        <strain evidence="2">cv. Chinese Spring</strain>
    </source>
</reference>
<proteinExistence type="predicted"/>
<dbReference type="Gramene" id="TraesCS7B03G1080800.1">
    <property type="protein sequence ID" value="TraesCS7B03G1080800.1.CDS"/>
    <property type="gene ID" value="TraesCS7B03G1080800"/>
</dbReference>
<reference evidence="2" key="2">
    <citation type="submission" date="2018-10" db="UniProtKB">
        <authorList>
            <consortium name="EnsemblPlants"/>
        </authorList>
    </citation>
    <scope>IDENTIFICATION</scope>
</reference>
<dbReference type="Gramene" id="TraesRN7B0101090800.3">
    <property type="protein sequence ID" value="TraesRN7B0101090800.3"/>
    <property type="gene ID" value="TraesRN7B0101090800"/>
</dbReference>
<dbReference type="RefSeq" id="XP_044431042.1">
    <property type="nucleotide sequence ID" value="XM_044575107.1"/>
</dbReference>
<dbReference type="Proteomes" id="UP000019116">
    <property type="component" value="Chromosome 7B"/>
</dbReference>
<organism evidence="2">
    <name type="scientific">Triticum aestivum</name>
    <name type="common">Wheat</name>
    <dbReference type="NCBI Taxonomy" id="4565"/>
    <lineage>
        <taxon>Eukaryota</taxon>
        <taxon>Viridiplantae</taxon>
        <taxon>Streptophyta</taxon>
        <taxon>Embryophyta</taxon>
        <taxon>Tracheophyta</taxon>
        <taxon>Spermatophyta</taxon>
        <taxon>Magnoliopsida</taxon>
        <taxon>Liliopsida</taxon>
        <taxon>Poales</taxon>
        <taxon>Poaceae</taxon>
        <taxon>BOP clade</taxon>
        <taxon>Pooideae</taxon>
        <taxon>Triticodae</taxon>
        <taxon>Triticeae</taxon>
        <taxon>Triticinae</taxon>
        <taxon>Triticum</taxon>
    </lineage>
</organism>
<dbReference type="Gramene" id="TraesCS7B02G401700.2">
    <property type="protein sequence ID" value="TraesCS7B02G401700.2"/>
    <property type="gene ID" value="TraesCS7B02G401700"/>
</dbReference>
<evidence type="ECO:0000313" key="2">
    <source>
        <dbReference type="EnsemblPlants" id="TraesCS7B02G401700.2"/>
    </source>
</evidence>
<sequence>MESSAAGGDPRPSPSGGATPPPPTPPPPPPSGWLAGLVSGAGRLLASVLGPSPSSSPRGSGPAASGWSASSSPTSLRHPRARGEGLHGGAGADFDDSMRVPSKNNQLNQSEETDLKDYTQGSLAIVSEIEPKDAIMQLLMQETYSRSECSTLIKIIQERVVDPDSGGIADGEIALLISWKADNQPTLGYSSFSPNVSLPSTSSFQIHGHGFDNSAAADTVPILTPASRSLFNDNKADNIQPAFKRRYSVVRDIPEDLRRVRTKADGNPIHITKFKKVDVVRNCPVFSGEGNKLLSDVPLLGANNLAHSNIVSKVERGNEKLDVPGKPPAVPNKDLKNGFPLKLEPLDGLIPFEQKMMDLSHQKHKDAAKDDSGSVSKLMFMGDIEATPSLQLQNGFKSRRRKQSNSPRTTPRAADSPAMGTRRRLGDATVKAEVNLVEQTTPITMDKQDPDYVPERRPAGRLKKAKWLVLDPVHGYTSAN</sequence>
<dbReference type="AlphaFoldDB" id="A0A3B6SN61"/>
<protein>
    <submittedName>
        <fullName evidence="2">Uncharacterized protein</fullName>
    </submittedName>
</protein>
<dbReference type="Gramene" id="TraesJUL7B03G04274690.1">
    <property type="protein sequence ID" value="TraesJUL7B03G04274690.1"/>
    <property type="gene ID" value="TraesJUL7B03G04274690"/>
</dbReference>
<dbReference type="PANTHER" id="PTHR33416:SF14">
    <property type="entry name" value="OS06G0658500 PROTEIN"/>
    <property type="match status" value="1"/>
</dbReference>
<gene>
    <name evidence="2" type="primary">LOC123156916</name>
</gene>